<keyword evidence="3" id="KW-1185">Reference proteome</keyword>
<name>A0A378TD92_9MYCO</name>
<dbReference type="RefSeq" id="WP_147289326.1">
    <property type="nucleotide sequence ID" value="NZ_AP022600.1"/>
</dbReference>
<evidence type="ECO:0000313" key="3">
    <source>
        <dbReference type="Proteomes" id="UP000254978"/>
    </source>
</evidence>
<evidence type="ECO:0000313" key="2">
    <source>
        <dbReference type="EMBL" id="STZ58778.1"/>
    </source>
</evidence>
<accession>A0A378TD92</accession>
<sequence length="111" mass="12268">MNPLPPRGSIEGMASIGTDGMTVRGEQRDDHSWLFTVCYTACFSDDDLGRRFDDTVAIRELHGCTRIAQAEHGVTFTATSATVWRKKRIVVRASAVEAVCAEIHLHPAQPR</sequence>
<organism evidence="2 3">
    <name type="scientific">Mycolicibacterium tokaiense</name>
    <dbReference type="NCBI Taxonomy" id="39695"/>
    <lineage>
        <taxon>Bacteria</taxon>
        <taxon>Bacillati</taxon>
        <taxon>Actinomycetota</taxon>
        <taxon>Actinomycetes</taxon>
        <taxon>Mycobacteriales</taxon>
        <taxon>Mycobacteriaceae</taxon>
        <taxon>Mycolicibacterium</taxon>
    </lineage>
</organism>
<proteinExistence type="predicted"/>
<dbReference type="AlphaFoldDB" id="A0A378TD92"/>
<evidence type="ECO:0000256" key="1">
    <source>
        <dbReference type="SAM" id="MobiDB-lite"/>
    </source>
</evidence>
<gene>
    <name evidence="2" type="ORF">NCTC10821_02293</name>
</gene>
<feature type="region of interest" description="Disordered" evidence="1">
    <location>
        <begin position="1"/>
        <end position="24"/>
    </location>
</feature>
<dbReference type="EMBL" id="UGQT01000001">
    <property type="protein sequence ID" value="STZ58778.1"/>
    <property type="molecule type" value="Genomic_DNA"/>
</dbReference>
<protein>
    <submittedName>
        <fullName evidence="2">Uncharacterized protein</fullName>
    </submittedName>
</protein>
<dbReference type="OrthoDB" id="4735588at2"/>
<reference evidence="2 3" key="1">
    <citation type="submission" date="2018-06" db="EMBL/GenBank/DDBJ databases">
        <authorList>
            <consortium name="Pathogen Informatics"/>
            <person name="Doyle S."/>
        </authorList>
    </citation>
    <scope>NUCLEOTIDE SEQUENCE [LARGE SCALE GENOMIC DNA]</scope>
    <source>
        <strain evidence="2 3">NCTC10821</strain>
    </source>
</reference>
<dbReference type="Proteomes" id="UP000254978">
    <property type="component" value="Unassembled WGS sequence"/>
</dbReference>